<keyword evidence="3" id="KW-1185">Reference proteome</keyword>
<evidence type="ECO:0000313" key="3">
    <source>
        <dbReference type="Proteomes" id="UP000030653"/>
    </source>
</evidence>
<sequence length="229" mass="26575">MLLLKDTLTKARTNPVLSKHVKKVDMKETIIRLQHMISVSERAQSLLESLNISPRNVPVRTATRVPATARPTLPTRAHLSRTQPRPLQCHTAARDQDFIVIDEDCLVDGDAEFQPQSENRIECSPNRAEERPAPRKRAPRKYIPPSSEDIYLLAHHLASLSGRPRWGRKDQLDWAGFARKNPKRCRRSWRNWYVGQPQRRKTIDALVEKYKRELKDEMPGERELPIELL</sequence>
<name>M5FZM4_DACPD</name>
<dbReference type="RefSeq" id="XP_040628861.1">
    <property type="nucleotide sequence ID" value="XM_040771148.1"/>
</dbReference>
<organism evidence="2 3">
    <name type="scientific">Dacryopinax primogenitus (strain DJM 731)</name>
    <name type="common">Brown rot fungus</name>
    <dbReference type="NCBI Taxonomy" id="1858805"/>
    <lineage>
        <taxon>Eukaryota</taxon>
        <taxon>Fungi</taxon>
        <taxon>Dikarya</taxon>
        <taxon>Basidiomycota</taxon>
        <taxon>Agaricomycotina</taxon>
        <taxon>Dacrymycetes</taxon>
        <taxon>Dacrymycetales</taxon>
        <taxon>Dacrymycetaceae</taxon>
        <taxon>Dacryopinax</taxon>
    </lineage>
</organism>
<reference evidence="2 3" key="1">
    <citation type="journal article" date="2012" name="Science">
        <title>The Paleozoic origin of enzymatic lignin decomposition reconstructed from 31 fungal genomes.</title>
        <authorList>
            <person name="Floudas D."/>
            <person name="Binder M."/>
            <person name="Riley R."/>
            <person name="Barry K."/>
            <person name="Blanchette R.A."/>
            <person name="Henrissat B."/>
            <person name="Martinez A.T."/>
            <person name="Otillar R."/>
            <person name="Spatafora J.W."/>
            <person name="Yadav J.S."/>
            <person name="Aerts A."/>
            <person name="Benoit I."/>
            <person name="Boyd A."/>
            <person name="Carlson A."/>
            <person name="Copeland A."/>
            <person name="Coutinho P.M."/>
            <person name="de Vries R.P."/>
            <person name="Ferreira P."/>
            <person name="Findley K."/>
            <person name="Foster B."/>
            <person name="Gaskell J."/>
            <person name="Glotzer D."/>
            <person name="Gorecki P."/>
            <person name="Heitman J."/>
            <person name="Hesse C."/>
            <person name="Hori C."/>
            <person name="Igarashi K."/>
            <person name="Jurgens J.A."/>
            <person name="Kallen N."/>
            <person name="Kersten P."/>
            <person name="Kohler A."/>
            <person name="Kuees U."/>
            <person name="Kumar T.K.A."/>
            <person name="Kuo A."/>
            <person name="LaButti K."/>
            <person name="Larrondo L.F."/>
            <person name="Lindquist E."/>
            <person name="Ling A."/>
            <person name="Lombard V."/>
            <person name="Lucas S."/>
            <person name="Lundell T."/>
            <person name="Martin R."/>
            <person name="McLaughlin D.J."/>
            <person name="Morgenstern I."/>
            <person name="Morin E."/>
            <person name="Murat C."/>
            <person name="Nagy L.G."/>
            <person name="Nolan M."/>
            <person name="Ohm R.A."/>
            <person name="Patyshakuliyeva A."/>
            <person name="Rokas A."/>
            <person name="Ruiz-Duenas F.J."/>
            <person name="Sabat G."/>
            <person name="Salamov A."/>
            <person name="Samejima M."/>
            <person name="Schmutz J."/>
            <person name="Slot J.C."/>
            <person name="St John F."/>
            <person name="Stenlid J."/>
            <person name="Sun H."/>
            <person name="Sun S."/>
            <person name="Syed K."/>
            <person name="Tsang A."/>
            <person name="Wiebenga A."/>
            <person name="Young D."/>
            <person name="Pisabarro A."/>
            <person name="Eastwood D.C."/>
            <person name="Martin F."/>
            <person name="Cullen D."/>
            <person name="Grigoriev I.V."/>
            <person name="Hibbett D.S."/>
        </authorList>
    </citation>
    <scope>NUCLEOTIDE SEQUENCE [LARGE SCALE GENOMIC DNA]</scope>
    <source>
        <strain evidence="2 3">DJM-731 SS1</strain>
    </source>
</reference>
<gene>
    <name evidence="2" type="ORF">DACRYDRAFT_15923</name>
</gene>
<proteinExistence type="predicted"/>
<feature type="region of interest" description="Disordered" evidence="1">
    <location>
        <begin position="116"/>
        <end position="142"/>
    </location>
</feature>
<protein>
    <submittedName>
        <fullName evidence="2">Uncharacterized protein</fullName>
    </submittedName>
</protein>
<dbReference type="Proteomes" id="UP000030653">
    <property type="component" value="Unassembled WGS sequence"/>
</dbReference>
<evidence type="ECO:0000256" key="1">
    <source>
        <dbReference type="SAM" id="MobiDB-lite"/>
    </source>
</evidence>
<dbReference type="AlphaFoldDB" id="M5FZM4"/>
<dbReference type="GeneID" id="63686210"/>
<evidence type="ECO:0000313" key="2">
    <source>
        <dbReference type="EMBL" id="EJU01964.1"/>
    </source>
</evidence>
<dbReference type="EMBL" id="JH795863">
    <property type="protein sequence ID" value="EJU01964.1"/>
    <property type="molecule type" value="Genomic_DNA"/>
</dbReference>
<accession>M5FZM4</accession>
<dbReference type="HOGENOM" id="CLU_1209795_0_0_1"/>